<organism evidence="2 3">
    <name type="scientific">Forsythia ovata</name>
    <dbReference type="NCBI Taxonomy" id="205694"/>
    <lineage>
        <taxon>Eukaryota</taxon>
        <taxon>Viridiplantae</taxon>
        <taxon>Streptophyta</taxon>
        <taxon>Embryophyta</taxon>
        <taxon>Tracheophyta</taxon>
        <taxon>Spermatophyta</taxon>
        <taxon>Magnoliopsida</taxon>
        <taxon>eudicotyledons</taxon>
        <taxon>Gunneridae</taxon>
        <taxon>Pentapetalae</taxon>
        <taxon>asterids</taxon>
        <taxon>lamiids</taxon>
        <taxon>Lamiales</taxon>
        <taxon>Oleaceae</taxon>
        <taxon>Forsythieae</taxon>
        <taxon>Forsythia</taxon>
    </lineage>
</organism>
<feature type="compositionally biased region" description="Basic and acidic residues" evidence="1">
    <location>
        <begin position="11"/>
        <end position="23"/>
    </location>
</feature>
<feature type="region of interest" description="Disordered" evidence="1">
    <location>
        <begin position="37"/>
        <end position="59"/>
    </location>
</feature>
<feature type="compositionally biased region" description="Polar residues" evidence="1">
    <location>
        <begin position="37"/>
        <end position="50"/>
    </location>
</feature>
<comment type="caution">
    <text evidence="2">The sequence shown here is derived from an EMBL/GenBank/DDBJ whole genome shotgun (WGS) entry which is preliminary data.</text>
</comment>
<proteinExistence type="predicted"/>
<sequence>MENLQSAKVTGESESREERRKYSFDLNLETTKEMNVDSLNLASTKSQSTPVGRCRADEGRKHVERVEIPTYRGDKVKYVERKLIDKGVQKKERHPADGLPLKDDPKKGLEKEAAPPAIDEKDPNYVEEGLEGEERK</sequence>
<feature type="region of interest" description="Disordered" evidence="1">
    <location>
        <begin position="1"/>
        <end position="24"/>
    </location>
</feature>
<dbReference type="EMBL" id="JBFOLJ010000010">
    <property type="protein sequence ID" value="KAL2502657.1"/>
    <property type="molecule type" value="Genomic_DNA"/>
</dbReference>
<name>A0ABD1SSI1_9LAMI</name>
<dbReference type="Proteomes" id="UP001604277">
    <property type="component" value="Unassembled WGS sequence"/>
</dbReference>
<accession>A0ABD1SSI1</accession>
<evidence type="ECO:0000313" key="2">
    <source>
        <dbReference type="EMBL" id="KAL2502657.1"/>
    </source>
</evidence>
<feature type="compositionally biased region" description="Basic and acidic residues" evidence="1">
    <location>
        <begin position="85"/>
        <end position="124"/>
    </location>
</feature>
<evidence type="ECO:0000256" key="1">
    <source>
        <dbReference type="SAM" id="MobiDB-lite"/>
    </source>
</evidence>
<gene>
    <name evidence="2" type="ORF">Fot_36505</name>
</gene>
<feature type="region of interest" description="Disordered" evidence="1">
    <location>
        <begin position="85"/>
        <end position="136"/>
    </location>
</feature>
<protein>
    <submittedName>
        <fullName evidence="2">Uncharacterized protein</fullName>
    </submittedName>
</protein>
<evidence type="ECO:0000313" key="3">
    <source>
        <dbReference type="Proteomes" id="UP001604277"/>
    </source>
</evidence>
<keyword evidence="3" id="KW-1185">Reference proteome</keyword>
<dbReference type="AlphaFoldDB" id="A0ABD1SSI1"/>
<reference evidence="3" key="1">
    <citation type="submission" date="2024-07" db="EMBL/GenBank/DDBJ databases">
        <title>Two chromosome-level genome assemblies of Korean endemic species Abeliophyllum distichum and Forsythia ovata (Oleaceae).</title>
        <authorList>
            <person name="Jang H."/>
        </authorList>
    </citation>
    <scope>NUCLEOTIDE SEQUENCE [LARGE SCALE GENOMIC DNA]</scope>
</reference>